<dbReference type="Gene3D" id="3.30.300.30">
    <property type="match status" value="1"/>
</dbReference>
<dbReference type="OrthoDB" id="6509636at2759"/>
<dbReference type="Gene3D" id="3.40.50.12780">
    <property type="entry name" value="N-terminal domain of ligase-like"/>
    <property type="match status" value="1"/>
</dbReference>
<protein>
    <recommendedName>
        <fullName evidence="7">4-coumarate-CoA ligase 2</fullName>
    </recommendedName>
</protein>
<evidence type="ECO:0008006" key="7">
    <source>
        <dbReference type="Google" id="ProtNLM"/>
    </source>
</evidence>
<sequence length="548" mass="60396">MPISSPWRAIDLPPIDVWTMYMEHQPRDYPDDHALFIDCDTGRAWTFAQIRAASVAFGQGLKHALGWAKGDVLATYAPNDVDTPVVNLGLHWAGGVATPANPTSTVGELARQLADSGAKALVTCAALLRPARDAARRVGLPLRNILLLGRDRDASGVHRHWTDLTAAAAPLVPAKTPVDPARDLAFLVYSSGTTGLPKGVMLTHHNIIANSLQVLKAEIRTISWELDSQIGILPFFHIYGLSVVINITLLSGAPCLVMPKFDLEKTCRLVQDHQVTFLYVPPPIILLLSKHPVVEKFDLSSIRFVNSGAAPLSRELVVEVWERLKIGVKQGYGLSETSPVSNTQLVDEWWRFQGSVGRLVAGMQAKVVDAEGRELPRGESGELLLKGPNVFSGYWKKPELDKETFTDDGWFRTGDVVYACPKGHFYVTDRIKELIKYKGFQVPPAELEDKLLGHKDIADVGVVGVWDPERHTEIPRAYIVPRPGVEPSDALAQGIVAWLAERVAPAKRLRGGVRFVDEIPKSQAGKILRRILRDQAKEEQEKGPRAKL</sequence>
<evidence type="ECO:0000259" key="4">
    <source>
        <dbReference type="Pfam" id="PF13193"/>
    </source>
</evidence>
<dbReference type="GO" id="GO:0016405">
    <property type="term" value="F:CoA-ligase activity"/>
    <property type="evidence" value="ECO:0007669"/>
    <property type="project" value="TreeGrafter"/>
</dbReference>
<dbReference type="PANTHER" id="PTHR24096:SF149">
    <property type="entry name" value="AMP-BINDING DOMAIN-CONTAINING PROTEIN-RELATED"/>
    <property type="match status" value="1"/>
</dbReference>
<dbReference type="AlphaFoldDB" id="A0A8H4LPM7"/>
<gene>
    <name evidence="5" type="ORF">G6O67_008789</name>
</gene>
<keyword evidence="2" id="KW-0436">Ligase</keyword>
<evidence type="ECO:0000256" key="1">
    <source>
        <dbReference type="ARBA" id="ARBA00006432"/>
    </source>
</evidence>
<organism evidence="5 6">
    <name type="scientific">Ophiocordyceps sinensis</name>
    <dbReference type="NCBI Taxonomy" id="72228"/>
    <lineage>
        <taxon>Eukaryota</taxon>
        <taxon>Fungi</taxon>
        <taxon>Dikarya</taxon>
        <taxon>Ascomycota</taxon>
        <taxon>Pezizomycotina</taxon>
        <taxon>Sordariomycetes</taxon>
        <taxon>Hypocreomycetidae</taxon>
        <taxon>Hypocreales</taxon>
        <taxon>Ophiocordycipitaceae</taxon>
        <taxon>Ophiocordyceps</taxon>
    </lineage>
</organism>
<dbReference type="EMBL" id="JAAVMX010000013">
    <property type="protein sequence ID" value="KAF4503850.1"/>
    <property type="molecule type" value="Genomic_DNA"/>
</dbReference>
<dbReference type="Pfam" id="PF13193">
    <property type="entry name" value="AMP-binding_C"/>
    <property type="match status" value="1"/>
</dbReference>
<comment type="similarity">
    <text evidence="1">Belongs to the ATP-dependent AMP-binding enzyme family.</text>
</comment>
<dbReference type="SUPFAM" id="SSF56801">
    <property type="entry name" value="Acetyl-CoA synthetase-like"/>
    <property type="match status" value="1"/>
</dbReference>
<feature type="domain" description="AMP-dependent synthetase/ligase" evidence="3">
    <location>
        <begin position="23"/>
        <end position="395"/>
    </location>
</feature>
<dbReference type="InterPro" id="IPR045851">
    <property type="entry name" value="AMP-bd_C_sf"/>
</dbReference>
<evidence type="ECO:0000313" key="5">
    <source>
        <dbReference type="EMBL" id="KAF4503850.1"/>
    </source>
</evidence>
<feature type="domain" description="AMP-binding enzyme C-terminal" evidence="4">
    <location>
        <begin position="446"/>
        <end position="526"/>
    </location>
</feature>
<dbReference type="InterPro" id="IPR025110">
    <property type="entry name" value="AMP-bd_C"/>
</dbReference>
<dbReference type="PANTHER" id="PTHR24096">
    <property type="entry name" value="LONG-CHAIN-FATTY-ACID--COA LIGASE"/>
    <property type="match status" value="1"/>
</dbReference>
<accession>A0A8H4LPM7</accession>
<reference evidence="5 6" key="1">
    <citation type="journal article" date="2020" name="Genome Biol. Evol.">
        <title>A new high-quality draft genome assembly of the Chinese cordyceps Ophiocordyceps sinensis.</title>
        <authorList>
            <person name="Shu R."/>
            <person name="Zhang J."/>
            <person name="Meng Q."/>
            <person name="Zhang H."/>
            <person name="Zhou G."/>
            <person name="Li M."/>
            <person name="Wu P."/>
            <person name="Zhao Y."/>
            <person name="Chen C."/>
            <person name="Qin Q."/>
        </authorList>
    </citation>
    <scope>NUCLEOTIDE SEQUENCE [LARGE SCALE GENOMIC DNA]</scope>
    <source>
        <strain evidence="5 6">IOZ07</strain>
    </source>
</reference>
<dbReference type="PROSITE" id="PS00455">
    <property type="entry name" value="AMP_BINDING"/>
    <property type="match status" value="1"/>
</dbReference>
<keyword evidence="6" id="KW-1185">Reference proteome</keyword>
<evidence type="ECO:0000256" key="2">
    <source>
        <dbReference type="ARBA" id="ARBA00022598"/>
    </source>
</evidence>
<dbReference type="InterPro" id="IPR042099">
    <property type="entry name" value="ANL_N_sf"/>
</dbReference>
<dbReference type="Proteomes" id="UP000557566">
    <property type="component" value="Unassembled WGS sequence"/>
</dbReference>
<dbReference type="InterPro" id="IPR020845">
    <property type="entry name" value="AMP-binding_CS"/>
</dbReference>
<dbReference type="InterPro" id="IPR000873">
    <property type="entry name" value="AMP-dep_synth/lig_dom"/>
</dbReference>
<dbReference type="CDD" id="cd05911">
    <property type="entry name" value="Firefly_Luc_like"/>
    <property type="match status" value="1"/>
</dbReference>
<dbReference type="Pfam" id="PF00501">
    <property type="entry name" value="AMP-binding"/>
    <property type="match status" value="1"/>
</dbReference>
<evidence type="ECO:0000259" key="3">
    <source>
        <dbReference type="Pfam" id="PF00501"/>
    </source>
</evidence>
<evidence type="ECO:0000313" key="6">
    <source>
        <dbReference type="Proteomes" id="UP000557566"/>
    </source>
</evidence>
<comment type="caution">
    <text evidence="5">The sequence shown here is derived from an EMBL/GenBank/DDBJ whole genome shotgun (WGS) entry which is preliminary data.</text>
</comment>
<proteinExistence type="inferred from homology"/>
<name>A0A8H4LPM7_9HYPO</name>